<dbReference type="EMBL" id="EQ973977">
    <property type="protein sequence ID" value="EEF36466.1"/>
    <property type="molecule type" value="Genomic_DNA"/>
</dbReference>
<organism evidence="1 2">
    <name type="scientific">Ricinus communis</name>
    <name type="common">Castor bean</name>
    <dbReference type="NCBI Taxonomy" id="3988"/>
    <lineage>
        <taxon>Eukaryota</taxon>
        <taxon>Viridiplantae</taxon>
        <taxon>Streptophyta</taxon>
        <taxon>Embryophyta</taxon>
        <taxon>Tracheophyta</taxon>
        <taxon>Spermatophyta</taxon>
        <taxon>Magnoliopsida</taxon>
        <taxon>eudicotyledons</taxon>
        <taxon>Gunneridae</taxon>
        <taxon>Pentapetalae</taxon>
        <taxon>rosids</taxon>
        <taxon>fabids</taxon>
        <taxon>Malpighiales</taxon>
        <taxon>Euphorbiaceae</taxon>
        <taxon>Acalyphoideae</taxon>
        <taxon>Acalypheae</taxon>
        <taxon>Ricinus</taxon>
    </lineage>
</organism>
<proteinExistence type="predicted"/>
<evidence type="ECO:0000313" key="2">
    <source>
        <dbReference type="Proteomes" id="UP000008311"/>
    </source>
</evidence>
<reference evidence="2" key="1">
    <citation type="journal article" date="2010" name="Nat. Biotechnol.">
        <title>Draft genome sequence of the oilseed species Ricinus communis.</title>
        <authorList>
            <person name="Chan A.P."/>
            <person name="Crabtree J."/>
            <person name="Zhao Q."/>
            <person name="Lorenzi H."/>
            <person name="Orvis J."/>
            <person name="Puiu D."/>
            <person name="Melake-Berhan A."/>
            <person name="Jones K.M."/>
            <person name="Redman J."/>
            <person name="Chen G."/>
            <person name="Cahoon E.B."/>
            <person name="Gedil M."/>
            <person name="Stanke M."/>
            <person name="Haas B.J."/>
            <person name="Wortman J.R."/>
            <person name="Fraser-Liggett C.M."/>
            <person name="Ravel J."/>
            <person name="Rabinowicz P.D."/>
        </authorList>
    </citation>
    <scope>NUCLEOTIDE SEQUENCE [LARGE SCALE GENOMIC DNA]</scope>
    <source>
        <strain evidence="2">cv. Hale</strain>
    </source>
</reference>
<accession>B9SIX7</accession>
<protein>
    <submittedName>
        <fullName evidence="1">Uncharacterized protein</fullName>
    </submittedName>
</protein>
<evidence type="ECO:0000313" key="1">
    <source>
        <dbReference type="EMBL" id="EEF36466.1"/>
    </source>
</evidence>
<name>B9SIX7_RICCO</name>
<gene>
    <name evidence="1" type="ORF">RCOM_0791300</name>
</gene>
<dbReference type="AlphaFoldDB" id="B9SIX7"/>
<keyword evidence="2" id="KW-1185">Reference proteome</keyword>
<sequence>MERMPWLLIPCRTPELKSSRTKNNSLHVLRVLPSMDLGREMLSRRCNCGLRCHGCWISSTLGLAGRSCTLSTEARKDPT</sequence>
<dbReference type="InParanoid" id="B9SIX7"/>
<dbReference type="Proteomes" id="UP000008311">
    <property type="component" value="Unassembled WGS sequence"/>
</dbReference>